<dbReference type="SMART" id="SM00327">
    <property type="entry name" value="VWA"/>
    <property type="match status" value="1"/>
</dbReference>
<dbReference type="Proteomes" id="UP001164746">
    <property type="component" value="Chromosome 15"/>
</dbReference>
<dbReference type="Pfam" id="PF00092">
    <property type="entry name" value="VWA"/>
    <property type="match status" value="1"/>
</dbReference>
<dbReference type="Pfam" id="PF08434">
    <property type="entry name" value="CLCA"/>
    <property type="match status" value="1"/>
</dbReference>
<dbReference type="Gene3D" id="3.40.50.410">
    <property type="entry name" value="von Willebrand factor, type A domain"/>
    <property type="match status" value="1"/>
</dbReference>
<keyword evidence="2" id="KW-0732">Signal</keyword>
<dbReference type="EMBL" id="CP111026">
    <property type="protein sequence ID" value="WAR27531.1"/>
    <property type="molecule type" value="Genomic_DNA"/>
</dbReference>
<dbReference type="InterPro" id="IPR051266">
    <property type="entry name" value="CLCR"/>
</dbReference>
<evidence type="ECO:0000259" key="3">
    <source>
        <dbReference type="PROSITE" id="PS50234"/>
    </source>
</evidence>
<dbReference type="PANTHER" id="PTHR10579">
    <property type="entry name" value="CALCIUM-ACTIVATED CHLORIDE CHANNEL REGULATOR"/>
    <property type="match status" value="1"/>
</dbReference>
<accession>A0ABY7G3C7</accession>
<keyword evidence="5" id="KW-1185">Reference proteome</keyword>
<evidence type="ECO:0000256" key="2">
    <source>
        <dbReference type="SAM" id="SignalP"/>
    </source>
</evidence>
<organism evidence="4 5">
    <name type="scientific">Mya arenaria</name>
    <name type="common">Soft-shell clam</name>
    <dbReference type="NCBI Taxonomy" id="6604"/>
    <lineage>
        <taxon>Eukaryota</taxon>
        <taxon>Metazoa</taxon>
        <taxon>Spiralia</taxon>
        <taxon>Lophotrochozoa</taxon>
        <taxon>Mollusca</taxon>
        <taxon>Bivalvia</taxon>
        <taxon>Autobranchia</taxon>
        <taxon>Heteroconchia</taxon>
        <taxon>Euheterodonta</taxon>
        <taxon>Imparidentia</taxon>
        <taxon>Neoheterodontei</taxon>
        <taxon>Myida</taxon>
        <taxon>Myoidea</taxon>
        <taxon>Myidae</taxon>
        <taxon>Mya</taxon>
    </lineage>
</organism>
<evidence type="ECO:0000313" key="5">
    <source>
        <dbReference type="Proteomes" id="UP001164746"/>
    </source>
</evidence>
<name>A0ABY7G3C7_MYAAR</name>
<evidence type="ECO:0000256" key="1">
    <source>
        <dbReference type="SAM" id="Phobius"/>
    </source>
</evidence>
<gene>
    <name evidence="4" type="ORF">MAR_013235</name>
</gene>
<feature type="domain" description="VWFA" evidence="3">
    <location>
        <begin position="304"/>
        <end position="477"/>
    </location>
</feature>
<keyword evidence="1" id="KW-0472">Membrane</keyword>
<reference evidence="4" key="1">
    <citation type="submission" date="2022-11" db="EMBL/GenBank/DDBJ databases">
        <title>Centuries of genome instability and evolution in soft-shell clam transmissible cancer (bioRxiv).</title>
        <authorList>
            <person name="Hart S.F.M."/>
            <person name="Yonemitsu M.A."/>
            <person name="Giersch R.M."/>
            <person name="Beal B.F."/>
            <person name="Arriagada G."/>
            <person name="Davis B.W."/>
            <person name="Ostrander E.A."/>
            <person name="Goff S.P."/>
            <person name="Metzger M.J."/>
        </authorList>
    </citation>
    <scope>NUCLEOTIDE SEQUENCE</scope>
    <source>
        <strain evidence="4">MELC-2E11</strain>
        <tissue evidence="4">Siphon/mantle</tissue>
    </source>
</reference>
<dbReference type="CDD" id="cd00198">
    <property type="entry name" value="vWFA"/>
    <property type="match status" value="1"/>
</dbReference>
<keyword evidence="1" id="KW-1133">Transmembrane helix</keyword>
<dbReference type="InterPro" id="IPR036465">
    <property type="entry name" value="vWFA_dom_sf"/>
</dbReference>
<sequence>MILVIFLTVFSFTSAIILKDNGYEDVNIVIQDSVEQNWTLIERIKNVFTNASQHLFEATENRVYYRKINIIVPKTWTVTSETSFKVPSLTLTGYVTVEDGNLQSPYVKQQECGKEGQYMYLTPSFLLTTGPTKWGNHESVIVHEWGHLRWGLYDEYGLQSKFYQHAGTWEPVRCTEKVKGLIGVGERCDGWSSKQLCDIHNTRQNMNEDCRFCPSTSQSANTSIMSYQFVPSLTLFCDKDDPATPEWKRHNRLAPNMQNEMCGGKSAWEVMREHEDFANGSSPVLHVNTNTTPEFYIIQESGARRVFVLDISGSMSGSRIESLHDTGVYIVQEVLRNGSWLGIVWFNSTAMQANEIVIITDDSVRMELIHNLPSKEGGGTCIGCGINLAIEMLEAKFKSAKGCEIILMSDGEDGYENEFLNASQRARSVGVVIHAVSISQAADPRMISLASDTGGKHFNYLEDQSGISFAAVFSEAVSGGITETGNQAVTILSDSARISSDRLHFAFKIETGLGKRTSVSVLTPLNTTLNMTIIGTDSFYEYSAVGKYLTWTIKHLGRHPILVTSRLSTTKFDFSLESVDLPVLYVDVTKGKAPVVGAIIEARVEESSILCTLSPKNNGQDPDSLEGDGTYSVYLLPKCLTNGRLNIRVTVNGQANDTSVIKSINGASAIDAGEEESEIISDSFQRFSLPEPIYVERFSTNTSDIVAPGRITDVKILGIETLMTLNGESRNFTIAWTATGNDMNIGQASSYEIRYADDIDSIFHNFSSAYFLDIGNVSLTPKQSGMLEAIVISVNAEKTYTDTAYLGIVAVDEAGNQGKVSNIVSVVVAKGFRMSFEGETNNTEFEDEIITSPATTVTTETVTATTVATETVTATTVATDTVTATTVTTDAVAQDVSSEQPYVDDSHTGLIVGVSVGVLAVMVVVVGLILFIVLRKRSKQFTYNASLMGHSTQHERAFVNFVAENT</sequence>
<dbReference type="PANTHER" id="PTHR10579:SF177">
    <property type="entry name" value="CALCIUM-ACTIVATED CHLORIDE CHANNEL REGULATOR 4-LIKE PROTEIN"/>
    <property type="match status" value="1"/>
</dbReference>
<feature type="signal peptide" evidence="2">
    <location>
        <begin position="1"/>
        <end position="15"/>
    </location>
</feature>
<dbReference type="SUPFAM" id="SSF53300">
    <property type="entry name" value="vWA-like"/>
    <property type="match status" value="1"/>
</dbReference>
<proteinExistence type="predicted"/>
<keyword evidence="1" id="KW-0812">Transmembrane</keyword>
<dbReference type="InterPro" id="IPR002035">
    <property type="entry name" value="VWF_A"/>
</dbReference>
<evidence type="ECO:0000313" key="4">
    <source>
        <dbReference type="EMBL" id="WAR27531.1"/>
    </source>
</evidence>
<feature type="chain" id="PRO_5046722647" evidence="2">
    <location>
        <begin position="16"/>
        <end position="966"/>
    </location>
</feature>
<protein>
    <submittedName>
        <fullName evidence="4">CLCA4-like protein</fullName>
    </submittedName>
</protein>
<dbReference type="PROSITE" id="PS50234">
    <property type="entry name" value="VWFA"/>
    <property type="match status" value="1"/>
</dbReference>
<dbReference type="InterPro" id="IPR013642">
    <property type="entry name" value="CLCA_N"/>
</dbReference>
<feature type="transmembrane region" description="Helical" evidence="1">
    <location>
        <begin position="910"/>
        <end position="934"/>
    </location>
</feature>